<feature type="region of interest" description="Disordered" evidence="10">
    <location>
        <begin position="418"/>
        <end position="466"/>
    </location>
</feature>
<dbReference type="FunFam" id="3.30.200.20:FF:000573">
    <property type="entry name" value="Serine/threonine-protein kinase OXI1"/>
    <property type="match status" value="1"/>
</dbReference>
<keyword evidence="3" id="KW-0723">Serine/threonine-protein kinase</keyword>
<dbReference type="Pfam" id="PF00069">
    <property type="entry name" value="Pkinase"/>
    <property type="match status" value="2"/>
</dbReference>
<reference evidence="13" key="2">
    <citation type="submission" date="2020-10" db="EMBL/GenBank/DDBJ databases">
        <authorList>
            <person name="Cooper E.A."/>
            <person name="Brenton Z.W."/>
            <person name="Flinn B.S."/>
            <person name="Jenkins J."/>
            <person name="Shu S."/>
            <person name="Flowers D."/>
            <person name="Luo F."/>
            <person name="Wang Y."/>
            <person name="Xia P."/>
            <person name="Barry K."/>
            <person name="Daum C."/>
            <person name="Lipzen A."/>
            <person name="Yoshinaga Y."/>
            <person name="Schmutz J."/>
            <person name="Saski C."/>
            <person name="Vermerris W."/>
            <person name="Kresovich S."/>
        </authorList>
    </citation>
    <scope>NUCLEOTIDE SEQUENCE</scope>
</reference>
<dbReference type="PROSITE" id="PS51285">
    <property type="entry name" value="AGC_KINASE_CTER"/>
    <property type="match status" value="1"/>
</dbReference>
<dbReference type="EMBL" id="CM027685">
    <property type="protein sequence ID" value="KAG0526390.1"/>
    <property type="molecule type" value="Genomic_DNA"/>
</dbReference>
<dbReference type="InterPro" id="IPR011009">
    <property type="entry name" value="Kinase-like_dom_sf"/>
</dbReference>
<dbReference type="Proteomes" id="UP000807115">
    <property type="component" value="Chromosome 6"/>
</dbReference>
<dbReference type="SMART" id="SM00220">
    <property type="entry name" value="S_TKc"/>
    <property type="match status" value="1"/>
</dbReference>
<keyword evidence="5" id="KW-0547">Nucleotide-binding</keyword>
<dbReference type="PROSITE" id="PS00108">
    <property type="entry name" value="PROTEIN_KINASE_ST"/>
    <property type="match status" value="1"/>
</dbReference>
<evidence type="ECO:0000259" key="11">
    <source>
        <dbReference type="PROSITE" id="PS50011"/>
    </source>
</evidence>
<comment type="similarity">
    <text evidence="1">Belongs to the protein kinase superfamily. AGC Ser/Thr protein kinase family.</text>
</comment>
<dbReference type="GO" id="GO:0004674">
    <property type="term" value="F:protein serine/threonine kinase activity"/>
    <property type="evidence" value="ECO:0007669"/>
    <property type="project" value="UniProtKB-KW"/>
</dbReference>
<evidence type="ECO:0000313" key="13">
    <source>
        <dbReference type="EMBL" id="KAG0526390.1"/>
    </source>
</evidence>
<sequence>MTAVAAPPPPRQLSLEDLKAVSVLGRGAKGVVFHVVHAPGGEQDGEAGAAAMALKAVSREAARHKKAAGGDGDGHRRIWFERDVLLALRHPLLPSLRGILATDAVVGFAIDRCGGGDLNSLRRRQTEKMFSDSVIRFYAAELVLALEYLHSLGIVYRDLKPENVLIQDSGHIMLVDFDLSTRLPAPPQEPDAPATSPKPVAPVAAPLPSRGRARKPAGAALCFPFRTGSAARPAAKPAADSPSPLSTSRTASSSSSSSTATTASSSAASPGARTPAKSNSFVGTEDYVAPEIIAGRGHDFAVDWWGLGVVLYEMLYGRTPFRGQNRKETFYRVLAKQPELVGEQTPLRDLIARLLEKDPEKRVGARGVKAHPFFRGVDWDRILQVARPPFIPTPSPQDDGGDEALDVEKVVREVFASNEAEAATKAGEGEGEGGKASPVADGGGRVGGDGDGRRDQSKDGDFSVFF</sequence>
<evidence type="ECO:0000256" key="5">
    <source>
        <dbReference type="ARBA" id="ARBA00022741"/>
    </source>
</evidence>
<feature type="region of interest" description="Disordered" evidence="10">
    <location>
        <begin position="183"/>
        <end position="213"/>
    </location>
</feature>
<feature type="compositionally biased region" description="Low complexity" evidence="10">
    <location>
        <begin position="232"/>
        <end position="276"/>
    </location>
</feature>
<keyword evidence="4" id="KW-0808">Transferase</keyword>
<evidence type="ECO:0000256" key="4">
    <source>
        <dbReference type="ARBA" id="ARBA00022679"/>
    </source>
</evidence>
<evidence type="ECO:0000256" key="3">
    <source>
        <dbReference type="ARBA" id="ARBA00022527"/>
    </source>
</evidence>
<comment type="caution">
    <text evidence="13">The sequence shown here is derived from an EMBL/GenBank/DDBJ whole genome shotgun (WGS) entry which is preliminary data.</text>
</comment>
<dbReference type="InterPro" id="IPR000961">
    <property type="entry name" value="AGC-kinase_C"/>
</dbReference>
<dbReference type="InterPro" id="IPR008271">
    <property type="entry name" value="Ser/Thr_kinase_AS"/>
</dbReference>
<evidence type="ECO:0000256" key="1">
    <source>
        <dbReference type="ARBA" id="ARBA00009903"/>
    </source>
</evidence>
<dbReference type="PANTHER" id="PTHR45637">
    <property type="entry name" value="FLIPPASE KINASE 1-RELATED"/>
    <property type="match status" value="1"/>
</dbReference>
<dbReference type="Gene3D" id="1.10.510.10">
    <property type="entry name" value="Transferase(Phosphotransferase) domain 1"/>
    <property type="match status" value="2"/>
</dbReference>
<name>A0A921UD21_SORBI</name>
<feature type="region of interest" description="Disordered" evidence="10">
    <location>
        <begin position="232"/>
        <end position="280"/>
    </location>
</feature>
<feature type="compositionally biased region" description="Basic and acidic residues" evidence="10">
    <location>
        <begin position="448"/>
        <end position="466"/>
    </location>
</feature>
<evidence type="ECO:0000256" key="7">
    <source>
        <dbReference type="ARBA" id="ARBA00022840"/>
    </source>
</evidence>
<evidence type="ECO:0000256" key="2">
    <source>
        <dbReference type="ARBA" id="ARBA00012513"/>
    </source>
</evidence>
<reference evidence="13" key="1">
    <citation type="journal article" date="2019" name="BMC Genomics">
        <title>A new reference genome for Sorghum bicolor reveals high levels of sequence similarity between sweet and grain genotypes: implications for the genetics of sugar metabolism.</title>
        <authorList>
            <person name="Cooper E.A."/>
            <person name="Brenton Z.W."/>
            <person name="Flinn B.S."/>
            <person name="Jenkins J."/>
            <person name="Shu S."/>
            <person name="Flowers D."/>
            <person name="Luo F."/>
            <person name="Wang Y."/>
            <person name="Xia P."/>
            <person name="Barry K."/>
            <person name="Daum C."/>
            <person name="Lipzen A."/>
            <person name="Yoshinaga Y."/>
            <person name="Schmutz J."/>
            <person name="Saski C."/>
            <person name="Vermerris W."/>
            <person name="Kresovich S."/>
        </authorList>
    </citation>
    <scope>NUCLEOTIDE SEQUENCE</scope>
</reference>
<comment type="catalytic activity">
    <reaction evidence="8">
        <text>L-threonyl-[protein] + ATP = O-phospho-L-threonyl-[protein] + ADP + H(+)</text>
        <dbReference type="Rhea" id="RHEA:46608"/>
        <dbReference type="Rhea" id="RHEA-COMP:11060"/>
        <dbReference type="Rhea" id="RHEA-COMP:11605"/>
        <dbReference type="ChEBI" id="CHEBI:15378"/>
        <dbReference type="ChEBI" id="CHEBI:30013"/>
        <dbReference type="ChEBI" id="CHEBI:30616"/>
        <dbReference type="ChEBI" id="CHEBI:61977"/>
        <dbReference type="ChEBI" id="CHEBI:456216"/>
        <dbReference type="EC" id="2.7.11.1"/>
    </reaction>
</comment>
<organism evidence="13 14">
    <name type="scientific">Sorghum bicolor</name>
    <name type="common">Sorghum</name>
    <name type="synonym">Sorghum vulgare</name>
    <dbReference type="NCBI Taxonomy" id="4558"/>
    <lineage>
        <taxon>Eukaryota</taxon>
        <taxon>Viridiplantae</taxon>
        <taxon>Streptophyta</taxon>
        <taxon>Embryophyta</taxon>
        <taxon>Tracheophyta</taxon>
        <taxon>Spermatophyta</taxon>
        <taxon>Magnoliopsida</taxon>
        <taxon>Liliopsida</taxon>
        <taxon>Poales</taxon>
        <taxon>Poaceae</taxon>
        <taxon>PACMAD clade</taxon>
        <taxon>Panicoideae</taxon>
        <taxon>Andropogonodae</taxon>
        <taxon>Andropogoneae</taxon>
        <taxon>Sorghinae</taxon>
        <taxon>Sorghum</taxon>
    </lineage>
</organism>
<comment type="catalytic activity">
    <reaction evidence="9">
        <text>L-seryl-[protein] + ATP = O-phospho-L-seryl-[protein] + ADP + H(+)</text>
        <dbReference type="Rhea" id="RHEA:17989"/>
        <dbReference type="Rhea" id="RHEA-COMP:9863"/>
        <dbReference type="Rhea" id="RHEA-COMP:11604"/>
        <dbReference type="ChEBI" id="CHEBI:15378"/>
        <dbReference type="ChEBI" id="CHEBI:29999"/>
        <dbReference type="ChEBI" id="CHEBI:30616"/>
        <dbReference type="ChEBI" id="CHEBI:83421"/>
        <dbReference type="ChEBI" id="CHEBI:456216"/>
        <dbReference type="EC" id="2.7.11.1"/>
    </reaction>
</comment>
<feature type="compositionally biased region" description="Low complexity" evidence="10">
    <location>
        <begin position="192"/>
        <end position="209"/>
    </location>
</feature>
<dbReference type="EC" id="2.7.11.1" evidence="2"/>
<evidence type="ECO:0000256" key="6">
    <source>
        <dbReference type="ARBA" id="ARBA00022777"/>
    </source>
</evidence>
<evidence type="ECO:0000256" key="8">
    <source>
        <dbReference type="ARBA" id="ARBA00047899"/>
    </source>
</evidence>
<gene>
    <name evidence="13" type="ORF">BDA96_06G141800</name>
</gene>
<dbReference type="PROSITE" id="PS50011">
    <property type="entry name" value="PROTEIN_KINASE_DOM"/>
    <property type="match status" value="1"/>
</dbReference>
<dbReference type="SUPFAM" id="SSF56112">
    <property type="entry name" value="Protein kinase-like (PK-like)"/>
    <property type="match status" value="1"/>
</dbReference>
<feature type="domain" description="Protein kinase" evidence="11">
    <location>
        <begin position="18"/>
        <end position="374"/>
    </location>
</feature>
<evidence type="ECO:0000256" key="9">
    <source>
        <dbReference type="ARBA" id="ARBA00048679"/>
    </source>
</evidence>
<feature type="domain" description="AGC-kinase C-terminal" evidence="12">
    <location>
        <begin position="375"/>
        <end position="466"/>
    </location>
</feature>
<dbReference type="FunFam" id="1.10.510.10:FF:000294">
    <property type="entry name" value="Serine/threonine-protein kinase OXI1"/>
    <property type="match status" value="1"/>
</dbReference>
<dbReference type="InterPro" id="IPR000719">
    <property type="entry name" value="Prot_kinase_dom"/>
</dbReference>
<protein>
    <recommendedName>
        <fullName evidence="2">non-specific serine/threonine protein kinase</fullName>
        <ecNumber evidence="2">2.7.11.1</ecNumber>
    </recommendedName>
</protein>
<proteinExistence type="inferred from homology"/>
<dbReference type="AlphaFoldDB" id="A0A921UD21"/>
<evidence type="ECO:0000256" key="10">
    <source>
        <dbReference type="SAM" id="MobiDB-lite"/>
    </source>
</evidence>
<dbReference type="Gene3D" id="3.30.200.20">
    <property type="entry name" value="Phosphorylase Kinase, domain 1"/>
    <property type="match status" value="1"/>
</dbReference>
<accession>A0A921UD21</accession>
<evidence type="ECO:0000313" key="14">
    <source>
        <dbReference type="Proteomes" id="UP000807115"/>
    </source>
</evidence>
<evidence type="ECO:0000259" key="12">
    <source>
        <dbReference type="PROSITE" id="PS51285"/>
    </source>
</evidence>
<keyword evidence="6" id="KW-0418">Kinase</keyword>
<keyword evidence="7" id="KW-0067">ATP-binding</keyword>
<dbReference type="FunFam" id="1.10.510.10:FF:000312">
    <property type="entry name" value="Serine/threonine-protein kinase OXI1"/>
    <property type="match status" value="1"/>
</dbReference>
<dbReference type="GO" id="GO:0005524">
    <property type="term" value="F:ATP binding"/>
    <property type="evidence" value="ECO:0007669"/>
    <property type="project" value="UniProtKB-KW"/>
</dbReference>